<reference evidence="1 2" key="1">
    <citation type="journal article" date="2019" name="Sci. Rep.">
        <title>A high-quality genome of Eragrostis curvula grass provides insights into Poaceae evolution and supports new strategies to enhance forage quality.</title>
        <authorList>
            <person name="Carballo J."/>
            <person name="Santos B.A.C.M."/>
            <person name="Zappacosta D."/>
            <person name="Garbus I."/>
            <person name="Selva J.P."/>
            <person name="Gallo C.A."/>
            <person name="Diaz A."/>
            <person name="Albertini E."/>
            <person name="Caccamo M."/>
            <person name="Echenique V."/>
        </authorList>
    </citation>
    <scope>NUCLEOTIDE SEQUENCE [LARGE SCALE GENOMIC DNA]</scope>
    <source>
        <strain evidence="2">cv. Victoria</strain>
        <tissue evidence="1">Leaf</tissue>
    </source>
</reference>
<dbReference type="AlphaFoldDB" id="A0A5J9UV13"/>
<protein>
    <submittedName>
        <fullName evidence="1">Uncharacterized protein</fullName>
    </submittedName>
</protein>
<dbReference type="OrthoDB" id="1898956at2759"/>
<proteinExistence type="predicted"/>
<keyword evidence="2" id="KW-1185">Reference proteome</keyword>
<dbReference type="EMBL" id="RWGY01000011">
    <property type="protein sequence ID" value="TVU27613.1"/>
    <property type="molecule type" value="Genomic_DNA"/>
</dbReference>
<sequence>MVWMQYTATRSQRAATACLFLTGAALIVAAARLSYANIEPQRAKAAERRRVLEAFIRRKLGSDSSSPQGPIAQALVPSQLIRWRGRRRRLSSMAAYILLRSHLLELLCGSGDKLHMPRLKSLIQRVRLAEDRARKAA</sequence>
<name>A0A5J9UV13_9POAL</name>
<gene>
    <name evidence="1" type="ORF">EJB05_19107</name>
</gene>
<organism evidence="1 2">
    <name type="scientific">Eragrostis curvula</name>
    <name type="common">weeping love grass</name>
    <dbReference type="NCBI Taxonomy" id="38414"/>
    <lineage>
        <taxon>Eukaryota</taxon>
        <taxon>Viridiplantae</taxon>
        <taxon>Streptophyta</taxon>
        <taxon>Embryophyta</taxon>
        <taxon>Tracheophyta</taxon>
        <taxon>Spermatophyta</taxon>
        <taxon>Magnoliopsida</taxon>
        <taxon>Liliopsida</taxon>
        <taxon>Poales</taxon>
        <taxon>Poaceae</taxon>
        <taxon>PACMAD clade</taxon>
        <taxon>Chloridoideae</taxon>
        <taxon>Eragrostideae</taxon>
        <taxon>Eragrostidinae</taxon>
        <taxon>Eragrostis</taxon>
    </lineage>
</organism>
<dbReference type="Proteomes" id="UP000324897">
    <property type="component" value="Chromosome 1"/>
</dbReference>
<accession>A0A5J9UV13</accession>
<dbReference type="Gramene" id="TVU27613">
    <property type="protein sequence ID" value="TVU27613"/>
    <property type="gene ID" value="EJB05_19107"/>
</dbReference>
<evidence type="ECO:0000313" key="1">
    <source>
        <dbReference type="EMBL" id="TVU27613.1"/>
    </source>
</evidence>
<evidence type="ECO:0000313" key="2">
    <source>
        <dbReference type="Proteomes" id="UP000324897"/>
    </source>
</evidence>
<comment type="caution">
    <text evidence="1">The sequence shown here is derived from an EMBL/GenBank/DDBJ whole genome shotgun (WGS) entry which is preliminary data.</text>
</comment>
<feature type="non-terminal residue" evidence="1">
    <location>
        <position position="1"/>
    </location>
</feature>